<reference evidence="2 3" key="1">
    <citation type="journal article" date="2017" name="Mol. Ecol.">
        <title>Comparative and population genomic landscape of Phellinus noxius: A hypervariable fungus causing root rot in trees.</title>
        <authorList>
            <person name="Chung C.L."/>
            <person name="Lee T.J."/>
            <person name="Akiba M."/>
            <person name="Lee H.H."/>
            <person name="Kuo T.H."/>
            <person name="Liu D."/>
            <person name="Ke H.M."/>
            <person name="Yokoi T."/>
            <person name="Roa M.B."/>
            <person name="Lu M.J."/>
            <person name="Chang Y.Y."/>
            <person name="Ann P.J."/>
            <person name="Tsai J.N."/>
            <person name="Chen C.Y."/>
            <person name="Tzean S.S."/>
            <person name="Ota Y."/>
            <person name="Hattori T."/>
            <person name="Sahashi N."/>
            <person name="Liou R.F."/>
            <person name="Kikuchi T."/>
            <person name="Tsai I.J."/>
        </authorList>
    </citation>
    <scope>NUCLEOTIDE SEQUENCE [LARGE SCALE GENOMIC DNA]</scope>
    <source>
        <strain evidence="2 3">FFPRI411160</strain>
    </source>
</reference>
<comment type="caution">
    <text evidence="2">The sequence shown here is derived from an EMBL/GenBank/DDBJ whole genome shotgun (WGS) entry which is preliminary data.</text>
</comment>
<proteinExistence type="predicted"/>
<dbReference type="Proteomes" id="UP000217199">
    <property type="component" value="Unassembled WGS sequence"/>
</dbReference>
<dbReference type="AlphaFoldDB" id="A0A286UG98"/>
<organism evidence="2 3">
    <name type="scientific">Pyrrhoderma noxium</name>
    <dbReference type="NCBI Taxonomy" id="2282107"/>
    <lineage>
        <taxon>Eukaryota</taxon>
        <taxon>Fungi</taxon>
        <taxon>Dikarya</taxon>
        <taxon>Basidiomycota</taxon>
        <taxon>Agaricomycotina</taxon>
        <taxon>Agaricomycetes</taxon>
        <taxon>Hymenochaetales</taxon>
        <taxon>Hymenochaetaceae</taxon>
        <taxon>Pyrrhoderma</taxon>
    </lineage>
</organism>
<protein>
    <submittedName>
        <fullName evidence="2">GNAT family</fullName>
    </submittedName>
</protein>
<dbReference type="OrthoDB" id="630895at2759"/>
<gene>
    <name evidence="2" type="ORF">PNOK_0541100</name>
</gene>
<dbReference type="EMBL" id="NBII01000005">
    <property type="protein sequence ID" value="PAV18569.1"/>
    <property type="molecule type" value="Genomic_DNA"/>
</dbReference>
<feature type="domain" description="N-acetyltransferase" evidence="1">
    <location>
        <begin position="32"/>
        <end position="223"/>
    </location>
</feature>
<evidence type="ECO:0000313" key="2">
    <source>
        <dbReference type="EMBL" id="PAV18569.1"/>
    </source>
</evidence>
<keyword evidence="3" id="KW-1185">Reference proteome</keyword>
<dbReference type="InterPro" id="IPR000182">
    <property type="entry name" value="GNAT_dom"/>
</dbReference>
<dbReference type="Pfam" id="PF13302">
    <property type="entry name" value="Acetyltransf_3"/>
    <property type="match status" value="1"/>
</dbReference>
<dbReference type="PANTHER" id="PTHR43328:SF1">
    <property type="entry name" value="N-ACETYLTRANSFERASE DOMAIN-CONTAINING PROTEIN"/>
    <property type="match status" value="1"/>
</dbReference>
<dbReference type="PANTHER" id="PTHR43328">
    <property type="entry name" value="ACETYLTRANSFERASE-RELATED"/>
    <property type="match status" value="1"/>
</dbReference>
<name>A0A286UG98_9AGAM</name>
<dbReference type="Gene3D" id="3.40.630.30">
    <property type="match status" value="1"/>
</dbReference>
<sequence length="260" mass="29182">MSTSFAVPLNSLKRNPQTNELYLQLPSPHHNIILTPPRWSDIPDILPIHNDPRVYKMLIGPPFPHLPEHAESWLGRVKEKSDALISALEGNPDDKNVATNKDTGLMILGGCPVSSIRELQDDGSDIFLGSLDITRCTRVNYLPDKEREAFVEQNLRFAVGDSRIIWEIGFYLKPSHHGRGIMTLALNTLIKDWAVPNMNVRAIDSSAFEGNYGSVKVFLKNEFSYMKDVGNDEGLVKNCVELPESGRQYSFITSMTCLLN</sequence>
<dbReference type="InterPro" id="IPR016181">
    <property type="entry name" value="Acyl_CoA_acyltransferase"/>
</dbReference>
<dbReference type="GO" id="GO:0016747">
    <property type="term" value="F:acyltransferase activity, transferring groups other than amino-acyl groups"/>
    <property type="evidence" value="ECO:0007669"/>
    <property type="project" value="InterPro"/>
</dbReference>
<dbReference type="STRING" id="2282107.A0A286UG98"/>
<evidence type="ECO:0000259" key="1">
    <source>
        <dbReference type="Pfam" id="PF13302"/>
    </source>
</evidence>
<dbReference type="SUPFAM" id="SSF55729">
    <property type="entry name" value="Acyl-CoA N-acyltransferases (Nat)"/>
    <property type="match status" value="1"/>
</dbReference>
<accession>A0A286UG98</accession>
<dbReference type="InParanoid" id="A0A286UG98"/>
<evidence type="ECO:0000313" key="3">
    <source>
        <dbReference type="Proteomes" id="UP000217199"/>
    </source>
</evidence>